<organism evidence="2 3">
    <name type="scientific">Dipteronia sinensis</name>
    <dbReference type="NCBI Taxonomy" id="43782"/>
    <lineage>
        <taxon>Eukaryota</taxon>
        <taxon>Viridiplantae</taxon>
        <taxon>Streptophyta</taxon>
        <taxon>Embryophyta</taxon>
        <taxon>Tracheophyta</taxon>
        <taxon>Spermatophyta</taxon>
        <taxon>Magnoliopsida</taxon>
        <taxon>eudicotyledons</taxon>
        <taxon>Gunneridae</taxon>
        <taxon>Pentapetalae</taxon>
        <taxon>rosids</taxon>
        <taxon>malvids</taxon>
        <taxon>Sapindales</taxon>
        <taxon>Sapindaceae</taxon>
        <taxon>Hippocastanoideae</taxon>
        <taxon>Acereae</taxon>
        <taxon>Dipteronia</taxon>
    </lineage>
</organism>
<dbReference type="PANTHER" id="PTHR47481">
    <property type="match status" value="1"/>
</dbReference>
<accession>A0AAE0B011</accession>
<name>A0AAE0B011_9ROSI</name>
<dbReference type="AlphaFoldDB" id="A0AAE0B011"/>
<gene>
    <name evidence="2" type="ORF">Dsin_006586</name>
</gene>
<evidence type="ECO:0000256" key="1">
    <source>
        <dbReference type="SAM" id="MobiDB-lite"/>
    </source>
</evidence>
<comment type="caution">
    <text evidence="2">The sequence shown here is derived from an EMBL/GenBank/DDBJ whole genome shotgun (WGS) entry which is preliminary data.</text>
</comment>
<proteinExistence type="predicted"/>
<reference evidence="2" key="1">
    <citation type="journal article" date="2023" name="Plant J.">
        <title>Genome sequences and population genomics provide insights into the demographic history, inbreeding, and mutation load of two 'living fossil' tree species of Dipteronia.</title>
        <authorList>
            <person name="Feng Y."/>
            <person name="Comes H.P."/>
            <person name="Chen J."/>
            <person name="Zhu S."/>
            <person name="Lu R."/>
            <person name="Zhang X."/>
            <person name="Li P."/>
            <person name="Qiu J."/>
            <person name="Olsen K.M."/>
            <person name="Qiu Y."/>
        </authorList>
    </citation>
    <scope>NUCLEOTIDE SEQUENCE</scope>
    <source>
        <strain evidence="2">NBL</strain>
    </source>
</reference>
<dbReference type="Proteomes" id="UP001281410">
    <property type="component" value="Unassembled WGS sequence"/>
</dbReference>
<dbReference type="Pfam" id="PF14223">
    <property type="entry name" value="Retrotran_gag_2"/>
    <property type="match status" value="1"/>
</dbReference>
<evidence type="ECO:0000313" key="3">
    <source>
        <dbReference type="Proteomes" id="UP001281410"/>
    </source>
</evidence>
<protein>
    <submittedName>
        <fullName evidence="2">Uncharacterized protein</fullName>
    </submittedName>
</protein>
<feature type="compositionally biased region" description="Low complexity" evidence="1">
    <location>
        <begin position="148"/>
        <end position="157"/>
    </location>
</feature>
<feature type="region of interest" description="Disordered" evidence="1">
    <location>
        <begin position="137"/>
        <end position="157"/>
    </location>
</feature>
<dbReference type="EMBL" id="JANJYJ010000002">
    <property type="protein sequence ID" value="KAK3226724.1"/>
    <property type="molecule type" value="Genomic_DNA"/>
</dbReference>
<sequence length="187" mass="20464">MASIASSFTNHEGGNHKASLSSSMTGGFSSLAKALNFNLQNVKKGSSSVNDFVLKVKTISESLRAVGQKISEYDQILSILNGVGSEYDAIPRVIMSQREKISLQEASYLQMIHEQRMAQLDSVGQIDVPQASANFTSFGNQYDKENQRSNNNNGSYNGNRSRAWTILKLISAAQIWMVSASTQAVNY</sequence>
<dbReference type="PANTHER" id="PTHR47481:SF22">
    <property type="entry name" value="RETROTRANSPOSON GAG DOMAIN-CONTAINING PROTEIN"/>
    <property type="match status" value="1"/>
</dbReference>
<keyword evidence="3" id="KW-1185">Reference proteome</keyword>
<evidence type="ECO:0000313" key="2">
    <source>
        <dbReference type="EMBL" id="KAK3226724.1"/>
    </source>
</evidence>